<evidence type="ECO:0000313" key="3">
    <source>
        <dbReference type="Proteomes" id="UP000054097"/>
    </source>
</evidence>
<feature type="region of interest" description="Disordered" evidence="1">
    <location>
        <begin position="748"/>
        <end position="792"/>
    </location>
</feature>
<feature type="region of interest" description="Disordered" evidence="1">
    <location>
        <begin position="200"/>
        <end position="221"/>
    </location>
</feature>
<feature type="compositionally biased region" description="Polar residues" evidence="1">
    <location>
        <begin position="208"/>
        <end position="221"/>
    </location>
</feature>
<feature type="region of interest" description="Disordered" evidence="1">
    <location>
        <begin position="715"/>
        <end position="736"/>
    </location>
</feature>
<dbReference type="Gene3D" id="1.20.1280.50">
    <property type="match status" value="1"/>
</dbReference>
<keyword evidence="3" id="KW-1185">Reference proteome</keyword>
<dbReference type="OrthoDB" id="3267689at2759"/>
<evidence type="ECO:0000256" key="1">
    <source>
        <dbReference type="SAM" id="MobiDB-lite"/>
    </source>
</evidence>
<feature type="region of interest" description="Disordered" evidence="1">
    <location>
        <begin position="37"/>
        <end position="58"/>
    </location>
</feature>
<dbReference type="Proteomes" id="UP000054097">
    <property type="component" value="Unassembled WGS sequence"/>
</dbReference>
<feature type="compositionally biased region" description="Polar residues" evidence="1">
    <location>
        <begin position="895"/>
        <end position="904"/>
    </location>
</feature>
<sequence length="949" mass="103603">MATSPRPVSVALFNDASSDLQSAGANYPSSMVNGHLGGQRRAISGPPMSLPPPSARQPVIDSRSTIQRFAHRTVEEGDKKVLNGLIALHSAELASLDGQLLEADHLLAAANKRVAEVTGSDEEPSAQVVRDSIIQSRRGTQERIREVRRLLRSHRGLLHPVRKLPVEILAMIMKCAVDQEESDRRNALCFSDSSRRLRSPPIRVNSIDDASNPNDSPSTRLFPTQPLPVVVLLSHVCSYWRRTAHNTPALWRTIHFRLSGQPDVGWHSWNMVRWFMEKARHNPDASEQQPGRMGLVFTGWVEHEHPKPNHTLQKVLRMLADNEGGKAPGTTIHVSEGPGHSRRYSDAPSTIELSLTPDSESDETPGDAIIVPGMQVIEGPPPEVVPTFRLGRLEIDFHTLCEHDLLVGQHSNAQLHWHSSCPKPEEVVFIAHDSVYRAPHGHDPAVGLLSPPYSKTLIPSAKEVTLCNLSFDWAPNLRARDSYSKLTSLKLVYTHHFDRLLQKPENMDNMGFLQFLRVAHNLIDLEIRLAAVPPVSFAVPGPTPLAVAAAQAHGAPPISIPVALQRLTVSLPDLCRLIPLFLPESSRPSAPSIYLPSLTHLSILPSDARARAEPSSTEPNAQLIHQFLQMTEATVTHLEFLQSQSSEPVIHDLTSSASTAGPSRPLSHAREDVAFVLQQFSSCQSVDVWGDENARSVISSFRIAPTPSIAIVSEADAPSGWQPSARTSSSLRPVETAVSRVQSEALRSHLGSYPSSAAQSSENNSFSSPMNKPTKRLTKPSKKASTATVKPQKRISVLSTPKDIIAKVLAPFSSKRHSLAIVESPVGTPTMVLRDLPTTEAPVDMEEIHDPELLSAPSTSMRSSLSHPDSRMHVRVASSSRVDSASGRGDEGLRRTSSASREIHSSSGVSEDVIVFPSVKRITFHDTLSVTPLTIKSFASRGIDAAHHG</sequence>
<accession>A0A0C3BH99</accession>
<dbReference type="SUPFAM" id="SSF81383">
    <property type="entry name" value="F-box domain"/>
    <property type="match status" value="1"/>
</dbReference>
<organism evidence="2 3">
    <name type="scientific">Serendipita vermifera MAFF 305830</name>
    <dbReference type="NCBI Taxonomy" id="933852"/>
    <lineage>
        <taxon>Eukaryota</taxon>
        <taxon>Fungi</taxon>
        <taxon>Dikarya</taxon>
        <taxon>Basidiomycota</taxon>
        <taxon>Agaricomycotina</taxon>
        <taxon>Agaricomycetes</taxon>
        <taxon>Sebacinales</taxon>
        <taxon>Serendipitaceae</taxon>
        <taxon>Serendipita</taxon>
    </lineage>
</organism>
<reference evidence="3" key="2">
    <citation type="submission" date="2015-01" db="EMBL/GenBank/DDBJ databases">
        <title>Evolutionary Origins and Diversification of the Mycorrhizal Mutualists.</title>
        <authorList>
            <consortium name="DOE Joint Genome Institute"/>
            <consortium name="Mycorrhizal Genomics Consortium"/>
            <person name="Kohler A."/>
            <person name="Kuo A."/>
            <person name="Nagy L.G."/>
            <person name="Floudas D."/>
            <person name="Copeland A."/>
            <person name="Barry K.W."/>
            <person name="Cichocki N."/>
            <person name="Veneault-Fourrey C."/>
            <person name="LaButti K."/>
            <person name="Lindquist E.A."/>
            <person name="Lipzen A."/>
            <person name="Lundell T."/>
            <person name="Morin E."/>
            <person name="Murat C."/>
            <person name="Riley R."/>
            <person name="Ohm R."/>
            <person name="Sun H."/>
            <person name="Tunlid A."/>
            <person name="Henrissat B."/>
            <person name="Grigoriev I.V."/>
            <person name="Hibbett D.S."/>
            <person name="Martin F."/>
        </authorList>
    </citation>
    <scope>NUCLEOTIDE SEQUENCE [LARGE SCALE GENOMIC DNA]</scope>
    <source>
        <strain evidence="3">MAFF 305830</strain>
    </source>
</reference>
<feature type="region of interest" description="Disordered" evidence="1">
    <location>
        <begin position="853"/>
        <end position="904"/>
    </location>
</feature>
<feature type="compositionally biased region" description="Basic residues" evidence="1">
    <location>
        <begin position="773"/>
        <end position="782"/>
    </location>
</feature>
<name>A0A0C3BH99_SERVB</name>
<dbReference type="InterPro" id="IPR036047">
    <property type="entry name" value="F-box-like_dom_sf"/>
</dbReference>
<feature type="compositionally biased region" description="Low complexity" evidence="1">
    <location>
        <begin position="875"/>
        <end position="887"/>
    </location>
</feature>
<feature type="compositionally biased region" description="Polar residues" evidence="1">
    <location>
        <begin position="753"/>
        <end position="771"/>
    </location>
</feature>
<reference evidence="2 3" key="1">
    <citation type="submission" date="2014-04" db="EMBL/GenBank/DDBJ databases">
        <authorList>
            <consortium name="DOE Joint Genome Institute"/>
            <person name="Kuo A."/>
            <person name="Zuccaro A."/>
            <person name="Kohler A."/>
            <person name="Nagy L.G."/>
            <person name="Floudas D."/>
            <person name="Copeland A."/>
            <person name="Barry K.W."/>
            <person name="Cichocki N."/>
            <person name="Veneault-Fourrey C."/>
            <person name="LaButti K."/>
            <person name="Lindquist E.A."/>
            <person name="Lipzen A."/>
            <person name="Lundell T."/>
            <person name="Morin E."/>
            <person name="Murat C."/>
            <person name="Sun H."/>
            <person name="Tunlid A."/>
            <person name="Henrissat B."/>
            <person name="Grigoriev I.V."/>
            <person name="Hibbett D.S."/>
            <person name="Martin F."/>
            <person name="Nordberg H.P."/>
            <person name="Cantor M.N."/>
            <person name="Hua S.X."/>
        </authorList>
    </citation>
    <scope>NUCLEOTIDE SEQUENCE [LARGE SCALE GENOMIC DNA]</scope>
    <source>
        <strain evidence="2 3">MAFF 305830</strain>
    </source>
</reference>
<feature type="region of interest" description="Disordered" evidence="1">
    <location>
        <begin position="322"/>
        <end position="348"/>
    </location>
</feature>
<proteinExistence type="predicted"/>
<feature type="compositionally biased region" description="Polar residues" evidence="1">
    <location>
        <begin position="856"/>
        <end position="867"/>
    </location>
</feature>
<feature type="compositionally biased region" description="Polar residues" evidence="1">
    <location>
        <begin position="721"/>
        <end position="731"/>
    </location>
</feature>
<dbReference type="AlphaFoldDB" id="A0A0C3BH99"/>
<dbReference type="EMBL" id="KN824282">
    <property type="protein sequence ID" value="KIM31544.1"/>
    <property type="molecule type" value="Genomic_DNA"/>
</dbReference>
<protein>
    <submittedName>
        <fullName evidence="2">Uncharacterized protein</fullName>
    </submittedName>
</protein>
<evidence type="ECO:0000313" key="2">
    <source>
        <dbReference type="EMBL" id="KIM31544.1"/>
    </source>
</evidence>
<dbReference type="HOGENOM" id="CLU_314512_0_0_1"/>
<gene>
    <name evidence="2" type="ORF">M408DRAFT_64566</name>
</gene>